<name>A0A4P9Y6Y4_9FUNG</name>
<comment type="catalytic activity">
    <reaction evidence="9">
        <text>L-seryl-[protein] + ATP = O-phospho-L-seryl-[protein] + ADP + H(+)</text>
        <dbReference type="Rhea" id="RHEA:17989"/>
        <dbReference type="Rhea" id="RHEA-COMP:9863"/>
        <dbReference type="Rhea" id="RHEA-COMP:11604"/>
        <dbReference type="ChEBI" id="CHEBI:15378"/>
        <dbReference type="ChEBI" id="CHEBI:29999"/>
        <dbReference type="ChEBI" id="CHEBI:30616"/>
        <dbReference type="ChEBI" id="CHEBI:83421"/>
        <dbReference type="ChEBI" id="CHEBI:456216"/>
        <dbReference type="EC" id="2.7.11.22"/>
    </reaction>
</comment>
<comment type="catalytic activity">
    <reaction evidence="8">
        <text>L-threonyl-[protein] + ATP = O-phospho-L-threonyl-[protein] + ADP + H(+)</text>
        <dbReference type="Rhea" id="RHEA:46608"/>
        <dbReference type="Rhea" id="RHEA-COMP:11060"/>
        <dbReference type="Rhea" id="RHEA-COMP:11605"/>
        <dbReference type="ChEBI" id="CHEBI:15378"/>
        <dbReference type="ChEBI" id="CHEBI:30013"/>
        <dbReference type="ChEBI" id="CHEBI:30616"/>
        <dbReference type="ChEBI" id="CHEBI:61977"/>
        <dbReference type="ChEBI" id="CHEBI:456216"/>
        <dbReference type="EC" id="2.7.11.22"/>
    </reaction>
</comment>
<keyword evidence="4" id="KW-0808">Transferase</keyword>
<dbReference type="Gene3D" id="1.10.510.10">
    <property type="entry name" value="Transferase(Phosphotransferase) domain 1"/>
    <property type="match status" value="1"/>
</dbReference>
<evidence type="ECO:0000256" key="10">
    <source>
        <dbReference type="SAM" id="MobiDB-lite"/>
    </source>
</evidence>
<keyword evidence="7" id="KW-0067">ATP-binding</keyword>
<dbReference type="PROSITE" id="PS50011">
    <property type="entry name" value="PROTEIN_KINASE_DOM"/>
    <property type="match status" value="1"/>
</dbReference>
<dbReference type="GO" id="GO:0007346">
    <property type="term" value="P:regulation of mitotic cell cycle"/>
    <property type="evidence" value="ECO:0007669"/>
    <property type="project" value="TreeGrafter"/>
</dbReference>
<dbReference type="EC" id="2.7.11.22" evidence="2"/>
<dbReference type="PANTHER" id="PTHR24056">
    <property type="entry name" value="CELL DIVISION PROTEIN KINASE"/>
    <property type="match status" value="1"/>
</dbReference>
<dbReference type="EMBL" id="KZ987790">
    <property type="protein sequence ID" value="RKP14795.1"/>
    <property type="molecule type" value="Genomic_DNA"/>
</dbReference>
<evidence type="ECO:0000256" key="9">
    <source>
        <dbReference type="ARBA" id="ARBA00048367"/>
    </source>
</evidence>
<keyword evidence="6 12" id="KW-0418">Kinase</keyword>
<evidence type="ECO:0000256" key="4">
    <source>
        <dbReference type="ARBA" id="ARBA00022679"/>
    </source>
</evidence>
<dbReference type="Pfam" id="PF00069">
    <property type="entry name" value="Pkinase"/>
    <property type="match status" value="1"/>
</dbReference>
<dbReference type="AlphaFoldDB" id="A0A4P9Y6Y4"/>
<sequence length="346" mass="38649">MGLRHGPPLLMTCKSVEHYEKLNRIEEGTYGVVYRARDRETGEIVALKRLKLDKETQGFPVTSLREIHTLMAARHPHIVHLREMVTSAPSSSSAGPMPSIYLVMDFVEHDLRGLLEAMPTPFLPSEVKTLMGQLLSAAALMHSQWILHRDLKPSNLLMNNTGHVVVADFGLARTYGEPQDPSSALTTPVVTLWYRSPELLLGSKTYGPPVDMWSIGCIFAELLSNTALFPGKGEMDQLSRIFQVLGLPTDEGWPGWRDLPHAQGVTFRAPSGQSKPLRSMFPHLTHHGLELLGQLLAYDPNQRISAQEALKHPYFSEAPLPKHPSLFPSWPSKASQEGQQRRGEYE</sequence>
<dbReference type="OrthoDB" id="1732493at2759"/>
<proteinExistence type="inferred from homology"/>
<dbReference type="InterPro" id="IPR050108">
    <property type="entry name" value="CDK"/>
</dbReference>
<dbReference type="PANTHER" id="PTHR24056:SF107">
    <property type="entry name" value="CYCLIN-DEPENDENT KINASE 11A-RELATED"/>
    <property type="match status" value="1"/>
</dbReference>
<dbReference type="CDD" id="cd07843">
    <property type="entry name" value="STKc_CDC2L1"/>
    <property type="match status" value="1"/>
</dbReference>
<keyword evidence="13" id="KW-1185">Reference proteome</keyword>
<dbReference type="GO" id="GO:0004693">
    <property type="term" value="F:cyclin-dependent protein serine/threonine kinase activity"/>
    <property type="evidence" value="ECO:0007669"/>
    <property type="project" value="UniProtKB-EC"/>
</dbReference>
<dbReference type="Gene3D" id="3.30.200.20">
    <property type="entry name" value="Phosphorylase Kinase, domain 1"/>
    <property type="match status" value="1"/>
</dbReference>
<evidence type="ECO:0000256" key="7">
    <source>
        <dbReference type="ARBA" id="ARBA00022840"/>
    </source>
</evidence>
<dbReference type="InterPro" id="IPR000719">
    <property type="entry name" value="Prot_kinase_dom"/>
</dbReference>
<keyword evidence="5" id="KW-0547">Nucleotide-binding</keyword>
<dbReference type="PROSITE" id="PS00108">
    <property type="entry name" value="PROTEIN_KINASE_ST"/>
    <property type="match status" value="1"/>
</dbReference>
<evidence type="ECO:0000256" key="8">
    <source>
        <dbReference type="ARBA" id="ARBA00047811"/>
    </source>
</evidence>
<feature type="domain" description="Protein kinase" evidence="11">
    <location>
        <begin position="19"/>
        <end position="315"/>
    </location>
</feature>
<evidence type="ECO:0000256" key="2">
    <source>
        <dbReference type="ARBA" id="ARBA00012425"/>
    </source>
</evidence>
<evidence type="ECO:0000256" key="3">
    <source>
        <dbReference type="ARBA" id="ARBA00022527"/>
    </source>
</evidence>
<dbReference type="FunFam" id="3.30.200.20:FF:000054">
    <property type="entry name" value="Cyclin-dependent kinase 11B"/>
    <property type="match status" value="1"/>
</dbReference>
<organism evidence="12 13">
    <name type="scientific">Piptocephalis cylindrospora</name>
    <dbReference type="NCBI Taxonomy" id="1907219"/>
    <lineage>
        <taxon>Eukaryota</taxon>
        <taxon>Fungi</taxon>
        <taxon>Fungi incertae sedis</taxon>
        <taxon>Zoopagomycota</taxon>
        <taxon>Zoopagomycotina</taxon>
        <taxon>Zoopagomycetes</taxon>
        <taxon>Zoopagales</taxon>
        <taxon>Piptocephalidaceae</taxon>
        <taxon>Piptocephalis</taxon>
    </lineage>
</organism>
<evidence type="ECO:0000259" key="11">
    <source>
        <dbReference type="PROSITE" id="PS50011"/>
    </source>
</evidence>
<evidence type="ECO:0000256" key="1">
    <source>
        <dbReference type="ARBA" id="ARBA00006485"/>
    </source>
</evidence>
<dbReference type="Proteomes" id="UP000267251">
    <property type="component" value="Unassembled WGS sequence"/>
</dbReference>
<dbReference type="SUPFAM" id="SSF56112">
    <property type="entry name" value="Protein kinase-like (PK-like)"/>
    <property type="match status" value="1"/>
</dbReference>
<dbReference type="FunFam" id="1.10.510.10:FF:000611">
    <property type="entry name" value="CMGC family protein kinase"/>
    <property type="match status" value="1"/>
</dbReference>
<dbReference type="SMART" id="SM00220">
    <property type="entry name" value="S_TKc"/>
    <property type="match status" value="1"/>
</dbReference>
<dbReference type="GO" id="GO:0005634">
    <property type="term" value="C:nucleus"/>
    <property type="evidence" value="ECO:0007669"/>
    <property type="project" value="TreeGrafter"/>
</dbReference>
<feature type="region of interest" description="Disordered" evidence="10">
    <location>
        <begin position="324"/>
        <end position="346"/>
    </location>
</feature>
<evidence type="ECO:0000313" key="13">
    <source>
        <dbReference type="Proteomes" id="UP000267251"/>
    </source>
</evidence>
<keyword evidence="3" id="KW-0723">Serine/threonine-protein kinase</keyword>
<evidence type="ECO:0000256" key="5">
    <source>
        <dbReference type="ARBA" id="ARBA00022741"/>
    </source>
</evidence>
<dbReference type="GO" id="GO:0005524">
    <property type="term" value="F:ATP binding"/>
    <property type="evidence" value="ECO:0007669"/>
    <property type="project" value="UniProtKB-KW"/>
</dbReference>
<evidence type="ECO:0000256" key="6">
    <source>
        <dbReference type="ARBA" id="ARBA00022777"/>
    </source>
</evidence>
<dbReference type="InterPro" id="IPR045267">
    <property type="entry name" value="CDK11/PITSLRE_STKc"/>
</dbReference>
<evidence type="ECO:0000313" key="12">
    <source>
        <dbReference type="EMBL" id="RKP14795.1"/>
    </source>
</evidence>
<gene>
    <name evidence="12" type="ORF">BJ684DRAFT_8024</name>
</gene>
<dbReference type="InterPro" id="IPR011009">
    <property type="entry name" value="Kinase-like_dom_sf"/>
</dbReference>
<protein>
    <recommendedName>
        <fullName evidence="2">cyclin-dependent kinase</fullName>
        <ecNumber evidence="2">2.7.11.22</ecNumber>
    </recommendedName>
</protein>
<dbReference type="InterPro" id="IPR008271">
    <property type="entry name" value="Ser/Thr_kinase_AS"/>
</dbReference>
<accession>A0A4P9Y6Y4</accession>
<comment type="similarity">
    <text evidence="1">Belongs to the protein kinase superfamily. CMGC Ser/Thr protein kinase family. CDC2/CDKX subfamily.</text>
</comment>
<reference evidence="13" key="1">
    <citation type="journal article" date="2018" name="Nat. Microbiol.">
        <title>Leveraging single-cell genomics to expand the fungal tree of life.</title>
        <authorList>
            <person name="Ahrendt S.R."/>
            <person name="Quandt C.A."/>
            <person name="Ciobanu D."/>
            <person name="Clum A."/>
            <person name="Salamov A."/>
            <person name="Andreopoulos B."/>
            <person name="Cheng J.F."/>
            <person name="Woyke T."/>
            <person name="Pelin A."/>
            <person name="Henrissat B."/>
            <person name="Reynolds N.K."/>
            <person name="Benny G.L."/>
            <person name="Smith M.E."/>
            <person name="James T.Y."/>
            <person name="Grigoriev I.V."/>
        </authorList>
    </citation>
    <scope>NUCLEOTIDE SEQUENCE [LARGE SCALE GENOMIC DNA]</scope>
</reference>